<dbReference type="EMBL" id="KK119790">
    <property type="protein sequence ID" value="KFM76737.1"/>
    <property type="molecule type" value="Genomic_DNA"/>
</dbReference>
<reference evidence="2 3" key="1">
    <citation type="submission" date="2013-11" db="EMBL/GenBank/DDBJ databases">
        <title>Genome sequencing of Stegodyphus mimosarum.</title>
        <authorList>
            <person name="Bechsgaard J."/>
        </authorList>
    </citation>
    <scope>NUCLEOTIDE SEQUENCE [LARGE SCALE GENOMIC DNA]</scope>
</reference>
<feature type="transmembrane region" description="Helical" evidence="1">
    <location>
        <begin position="21"/>
        <end position="40"/>
    </location>
</feature>
<evidence type="ECO:0000313" key="3">
    <source>
        <dbReference type="Proteomes" id="UP000054359"/>
    </source>
</evidence>
<keyword evidence="1" id="KW-0472">Membrane</keyword>
<dbReference type="Proteomes" id="UP000054359">
    <property type="component" value="Unassembled WGS sequence"/>
</dbReference>
<feature type="non-terminal residue" evidence="2">
    <location>
        <position position="46"/>
    </location>
</feature>
<proteinExistence type="predicted"/>
<keyword evidence="1" id="KW-1133">Transmembrane helix</keyword>
<protein>
    <submittedName>
        <fullName evidence="2">Uncharacterized protein</fullName>
    </submittedName>
</protein>
<keyword evidence="1" id="KW-0812">Transmembrane</keyword>
<organism evidence="2 3">
    <name type="scientific">Stegodyphus mimosarum</name>
    <name type="common">African social velvet spider</name>
    <dbReference type="NCBI Taxonomy" id="407821"/>
    <lineage>
        <taxon>Eukaryota</taxon>
        <taxon>Metazoa</taxon>
        <taxon>Ecdysozoa</taxon>
        <taxon>Arthropoda</taxon>
        <taxon>Chelicerata</taxon>
        <taxon>Arachnida</taxon>
        <taxon>Araneae</taxon>
        <taxon>Araneomorphae</taxon>
        <taxon>Entelegynae</taxon>
        <taxon>Eresoidea</taxon>
        <taxon>Eresidae</taxon>
        <taxon>Stegodyphus</taxon>
    </lineage>
</organism>
<sequence length="46" mass="5669">MKKVECKFNTRKIFKNLYTKHLVYMKISLCKTACIINFWVTFFKLF</sequence>
<dbReference type="AlphaFoldDB" id="A0A087UH98"/>
<gene>
    <name evidence="2" type="ORF">X975_13030</name>
</gene>
<keyword evidence="3" id="KW-1185">Reference proteome</keyword>
<name>A0A087UH98_STEMI</name>
<accession>A0A087UH98</accession>
<evidence type="ECO:0000256" key="1">
    <source>
        <dbReference type="SAM" id="Phobius"/>
    </source>
</evidence>
<evidence type="ECO:0000313" key="2">
    <source>
        <dbReference type="EMBL" id="KFM76737.1"/>
    </source>
</evidence>